<name>A0ACC2N2G4_9HYME</name>
<organism evidence="1 2">
    <name type="scientific">Eretmocerus hayati</name>
    <dbReference type="NCBI Taxonomy" id="131215"/>
    <lineage>
        <taxon>Eukaryota</taxon>
        <taxon>Metazoa</taxon>
        <taxon>Ecdysozoa</taxon>
        <taxon>Arthropoda</taxon>
        <taxon>Hexapoda</taxon>
        <taxon>Insecta</taxon>
        <taxon>Pterygota</taxon>
        <taxon>Neoptera</taxon>
        <taxon>Endopterygota</taxon>
        <taxon>Hymenoptera</taxon>
        <taxon>Apocrita</taxon>
        <taxon>Proctotrupomorpha</taxon>
        <taxon>Chalcidoidea</taxon>
        <taxon>Aphelinidae</taxon>
        <taxon>Aphelininae</taxon>
        <taxon>Eretmocerus</taxon>
    </lineage>
</organism>
<gene>
    <name evidence="1" type="ORF">QAD02_006995</name>
</gene>
<comment type="caution">
    <text evidence="1">The sequence shown here is derived from an EMBL/GenBank/DDBJ whole genome shotgun (WGS) entry which is preliminary data.</text>
</comment>
<proteinExistence type="predicted"/>
<dbReference type="Proteomes" id="UP001239111">
    <property type="component" value="Chromosome 4"/>
</dbReference>
<evidence type="ECO:0000313" key="2">
    <source>
        <dbReference type="Proteomes" id="UP001239111"/>
    </source>
</evidence>
<protein>
    <submittedName>
        <fullName evidence="1">Uncharacterized protein</fullName>
    </submittedName>
</protein>
<evidence type="ECO:0000313" key="1">
    <source>
        <dbReference type="EMBL" id="KAJ8665333.1"/>
    </source>
</evidence>
<sequence length="130" mass="14804">MSRPAVDRKEQYCLYNSLAILLKAVEGERTTVDLRNEASVNGIVEQADGFMNILMKDCIFTDPRGDRFKYEIFFVQTRNIRYVHIPTHVSINFLIANVSGKNPLGSNNFKMLSCKFILRSSSPTLWVPNG</sequence>
<dbReference type="EMBL" id="CM056744">
    <property type="protein sequence ID" value="KAJ8665333.1"/>
    <property type="molecule type" value="Genomic_DNA"/>
</dbReference>
<keyword evidence="2" id="KW-1185">Reference proteome</keyword>
<accession>A0ACC2N2G4</accession>
<reference evidence="1" key="1">
    <citation type="submission" date="2023-04" db="EMBL/GenBank/DDBJ databases">
        <title>A chromosome-level genome assembly of the parasitoid wasp Eretmocerus hayati.</title>
        <authorList>
            <person name="Zhong Y."/>
            <person name="Liu S."/>
            <person name="Liu Y."/>
        </authorList>
    </citation>
    <scope>NUCLEOTIDE SEQUENCE</scope>
    <source>
        <strain evidence="1">ZJU_SS_LIU_2023</strain>
    </source>
</reference>